<evidence type="ECO:0000313" key="4">
    <source>
        <dbReference type="Proteomes" id="UP000004926"/>
    </source>
</evidence>
<keyword evidence="1" id="KW-0472">Membrane</keyword>
<feature type="transmembrane region" description="Helical" evidence="1">
    <location>
        <begin position="166"/>
        <end position="190"/>
    </location>
</feature>
<sequence>MSTTDVARADTGRAGVFARATLAMGAMAVGLGTAGAVGDVVHARLGIDGFALRLSVALTCFVITVPLIVLLRTRFDRRSLAGLGLSARHAARAFASGVLITAAAAAVVFAAGTGLGWLRWGAVDWLALATFLLTNTLVALLLEAVPEELAFRGYGYRTLNARLRRWTAAVATTVLFLLTPAAASAVQALVNGLLGGPVRPPAFAPPGEDPVSYAILLSVFGFTLLVARIATGSLWTCVALHLTFLTINRVTLLGDARDAGWSVQLNTQDAVLLVPAYLLLTVLAFVVLARVRGRRLGWRDREPEPAGTDATRTR</sequence>
<keyword evidence="3" id="KW-0645">Protease</keyword>
<dbReference type="RefSeq" id="WP_009155322.1">
    <property type="nucleotide sequence ID" value="NZ_CM001439.1"/>
</dbReference>
<dbReference type="PANTHER" id="PTHR39430">
    <property type="entry name" value="MEMBRANE-ASSOCIATED PROTEASE-RELATED"/>
    <property type="match status" value="1"/>
</dbReference>
<dbReference type="Pfam" id="PF02517">
    <property type="entry name" value="Rce1-like"/>
    <property type="match status" value="1"/>
</dbReference>
<dbReference type="eggNOG" id="ENOG502ZC7W">
    <property type="taxonomic scope" value="Bacteria"/>
</dbReference>
<evidence type="ECO:0000259" key="2">
    <source>
        <dbReference type="Pfam" id="PF02517"/>
    </source>
</evidence>
<dbReference type="STRING" id="882083.SacmaDRAFT_3727"/>
<keyword evidence="1" id="KW-1133">Transmembrane helix</keyword>
<keyword evidence="4" id="KW-1185">Reference proteome</keyword>
<feature type="transmembrane region" description="Helical" evidence="1">
    <location>
        <begin position="210"/>
        <end position="227"/>
    </location>
</feature>
<dbReference type="AlphaFoldDB" id="H5X0U0"/>
<evidence type="ECO:0000313" key="3">
    <source>
        <dbReference type="EMBL" id="EHR51940.1"/>
    </source>
</evidence>
<keyword evidence="3" id="KW-0378">Hydrolase</keyword>
<dbReference type="PANTHER" id="PTHR39430:SF1">
    <property type="entry name" value="PROTEASE"/>
    <property type="match status" value="1"/>
</dbReference>
<organism evidence="3 4">
    <name type="scientific">Saccharomonospora marina XMU15</name>
    <dbReference type="NCBI Taxonomy" id="882083"/>
    <lineage>
        <taxon>Bacteria</taxon>
        <taxon>Bacillati</taxon>
        <taxon>Actinomycetota</taxon>
        <taxon>Actinomycetes</taxon>
        <taxon>Pseudonocardiales</taxon>
        <taxon>Pseudonocardiaceae</taxon>
        <taxon>Saccharomonospora</taxon>
    </lineage>
</organism>
<feature type="transmembrane region" description="Helical" evidence="1">
    <location>
        <begin position="234"/>
        <end position="252"/>
    </location>
</feature>
<dbReference type="GO" id="GO:0004175">
    <property type="term" value="F:endopeptidase activity"/>
    <property type="evidence" value="ECO:0007669"/>
    <property type="project" value="UniProtKB-ARBA"/>
</dbReference>
<feature type="domain" description="CAAX prenyl protease 2/Lysostaphin resistance protein A-like" evidence="2">
    <location>
        <begin position="132"/>
        <end position="244"/>
    </location>
</feature>
<accession>H5X0U0</accession>
<dbReference type="GO" id="GO:0006508">
    <property type="term" value="P:proteolysis"/>
    <property type="evidence" value="ECO:0007669"/>
    <property type="project" value="UniProtKB-KW"/>
</dbReference>
<gene>
    <name evidence="3" type="ORF">SacmaDRAFT_3727</name>
</gene>
<feature type="transmembrane region" description="Helical" evidence="1">
    <location>
        <begin position="50"/>
        <end position="72"/>
    </location>
</feature>
<feature type="transmembrane region" description="Helical" evidence="1">
    <location>
        <begin position="125"/>
        <end position="145"/>
    </location>
</feature>
<name>H5X0U0_9PSEU</name>
<protein>
    <submittedName>
        <fullName evidence="3">CAAX amino terminal protease family</fullName>
    </submittedName>
</protein>
<proteinExistence type="predicted"/>
<evidence type="ECO:0000256" key="1">
    <source>
        <dbReference type="SAM" id="Phobius"/>
    </source>
</evidence>
<dbReference type="InterPro" id="IPR003675">
    <property type="entry name" value="Rce1/LyrA-like_dom"/>
</dbReference>
<dbReference type="OrthoDB" id="3698126at2"/>
<keyword evidence="1" id="KW-0812">Transmembrane</keyword>
<dbReference type="HOGENOM" id="CLU_071008_0_0_11"/>
<dbReference type="GO" id="GO:0080120">
    <property type="term" value="P:CAAX-box protein maturation"/>
    <property type="evidence" value="ECO:0007669"/>
    <property type="project" value="UniProtKB-ARBA"/>
</dbReference>
<feature type="transmembrane region" description="Helical" evidence="1">
    <location>
        <begin position="93"/>
        <end position="119"/>
    </location>
</feature>
<dbReference type="Proteomes" id="UP000004926">
    <property type="component" value="Chromosome"/>
</dbReference>
<reference evidence="3 4" key="1">
    <citation type="journal article" date="2012" name="Stand. Genomic Sci.">
        <title>Genome sequence of the ocean sediment bacterium Saccharomonospora marina type strain (XMU15(T)).</title>
        <authorList>
            <person name="Klenk H.P."/>
            <person name="Lu M."/>
            <person name="Lucas S."/>
            <person name="Lapidus A."/>
            <person name="Copeland A."/>
            <person name="Pitluck S."/>
            <person name="Goodwin L.A."/>
            <person name="Han C."/>
            <person name="Tapia R."/>
            <person name="Brambilla E.M."/>
            <person name="Potter G."/>
            <person name="Land M."/>
            <person name="Ivanova N."/>
            <person name="Rohde M."/>
            <person name="Goker M."/>
            <person name="Detter J.C."/>
            <person name="Li W.J."/>
            <person name="Kyrpides N.C."/>
            <person name="Woyke T."/>
        </authorList>
    </citation>
    <scope>NUCLEOTIDE SEQUENCE [LARGE SCALE GENOMIC DNA]</scope>
    <source>
        <strain evidence="3 4">XMU15</strain>
    </source>
</reference>
<dbReference type="EMBL" id="CM001439">
    <property type="protein sequence ID" value="EHR51940.1"/>
    <property type="molecule type" value="Genomic_DNA"/>
</dbReference>
<feature type="transmembrane region" description="Helical" evidence="1">
    <location>
        <begin position="272"/>
        <end position="291"/>
    </location>
</feature>
<feature type="transmembrane region" description="Helical" evidence="1">
    <location>
        <begin position="16"/>
        <end position="38"/>
    </location>
</feature>